<feature type="transmembrane region" description="Helical" evidence="1">
    <location>
        <begin position="43"/>
        <end position="62"/>
    </location>
</feature>
<reference evidence="3" key="1">
    <citation type="submission" date="2022-11" db="UniProtKB">
        <authorList>
            <consortium name="WormBaseParasite"/>
        </authorList>
    </citation>
    <scope>IDENTIFICATION</scope>
</reference>
<proteinExistence type="predicted"/>
<keyword evidence="1" id="KW-0472">Membrane</keyword>
<dbReference type="Proteomes" id="UP000887577">
    <property type="component" value="Unplaced"/>
</dbReference>
<organism evidence="2 3">
    <name type="scientific">Panagrolaimus superbus</name>
    <dbReference type="NCBI Taxonomy" id="310955"/>
    <lineage>
        <taxon>Eukaryota</taxon>
        <taxon>Metazoa</taxon>
        <taxon>Ecdysozoa</taxon>
        <taxon>Nematoda</taxon>
        <taxon>Chromadorea</taxon>
        <taxon>Rhabditida</taxon>
        <taxon>Tylenchina</taxon>
        <taxon>Panagrolaimomorpha</taxon>
        <taxon>Panagrolaimoidea</taxon>
        <taxon>Panagrolaimidae</taxon>
        <taxon>Panagrolaimus</taxon>
    </lineage>
</organism>
<name>A0A914Y804_9BILA</name>
<evidence type="ECO:0000313" key="3">
    <source>
        <dbReference type="WBParaSite" id="PSU_v2.g15406.t1"/>
    </source>
</evidence>
<keyword evidence="1" id="KW-1133">Transmembrane helix</keyword>
<dbReference type="WBParaSite" id="PSU_v2.g15406.t1">
    <property type="protein sequence ID" value="PSU_v2.g15406.t1"/>
    <property type="gene ID" value="PSU_v2.g15406"/>
</dbReference>
<evidence type="ECO:0000313" key="2">
    <source>
        <dbReference type="Proteomes" id="UP000887577"/>
    </source>
</evidence>
<protein>
    <submittedName>
        <fullName evidence="3">Uncharacterized protein</fullName>
    </submittedName>
</protein>
<accession>A0A914Y804</accession>
<keyword evidence="2" id="KW-1185">Reference proteome</keyword>
<keyword evidence="1" id="KW-0812">Transmembrane</keyword>
<dbReference type="AlphaFoldDB" id="A0A914Y804"/>
<sequence length="81" mass="9013">MIPLTASPPTHHHDATTPYFVNATEKLPEELTKKWTTFETICYAYMWVLSCALAFVIGICAGQAKPKTRQVRTIEVASTSV</sequence>
<evidence type="ECO:0000256" key="1">
    <source>
        <dbReference type="SAM" id="Phobius"/>
    </source>
</evidence>